<name>A0A107T9C4_9BURK</name>
<reference evidence="3 4" key="1">
    <citation type="submission" date="2015-11" db="EMBL/GenBank/DDBJ databases">
        <title>Expanding the genomic diversity of Burkholderia species for the development of highly accurate diagnostics.</title>
        <authorList>
            <person name="Sahl J."/>
            <person name="Keim P."/>
            <person name="Wagner D."/>
        </authorList>
    </citation>
    <scope>NUCLEOTIDE SEQUENCE [LARGE SCALE GENOMIC DNA]</scope>
    <source>
        <strain evidence="3 4">MSMB1960WGS</strain>
    </source>
</reference>
<keyword evidence="2" id="KW-1133">Transmembrane helix</keyword>
<dbReference type="Proteomes" id="UP000068603">
    <property type="component" value="Unassembled WGS sequence"/>
</dbReference>
<feature type="compositionally biased region" description="Polar residues" evidence="1">
    <location>
        <begin position="95"/>
        <end position="107"/>
    </location>
</feature>
<proteinExistence type="predicted"/>
<organism evidence="3">
    <name type="scientific">Burkholderia stagnalis</name>
    <dbReference type="NCBI Taxonomy" id="1503054"/>
    <lineage>
        <taxon>Bacteria</taxon>
        <taxon>Pseudomonadati</taxon>
        <taxon>Pseudomonadota</taxon>
        <taxon>Betaproteobacteria</taxon>
        <taxon>Burkholderiales</taxon>
        <taxon>Burkholderiaceae</taxon>
        <taxon>Burkholderia</taxon>
        <taxon>Burkholderia cepacia complex</taxon>
    </lineage>
</organism>
<dbReference type="AlphaFoldDB" id="A0A107T9C4"/>
<evidence type="ECO:0000313" key="4">
    <source>
        <dbReference type="Proteomes" id="UP000068603"/>
    </source>
</evidence>
<keyword evidence="2" id="KW-0472">Membrane</keyword>
<protein>
    <submittedName>
        <fullName evidence="3">Uncharacterized protein</fullName>
    </submittedName>
</protein>
<comment type="caution">
    <text evidence="3">The sequence shown here is derived from an EMBL/GenBank/DDBJ whole genome shotgun (WGS) entry which is preliminary data.</text>
</comment>
<dbReference type="RefSeq" id="WP_060150099.1">
    <property type="nucleotide sequence ID" value="NZ_LPGD01000097.1"/>
</dbReference>
<dbReference type="STRING" id="1503054.WT74_09195"/>
<sequence length="217" mass="22370">MTASAWPGAGGRRQRLGVGAVACVVAVSVHVAGWLALKSMPTTGRAVQPQAAETARRALIVEWIAQRPAADARSAARLPRRHEPNVSAVRRPAPSTGTQNRSPNSEAVTKADAAANRVEAVRPNEPAAGVDWRHDLDAIGTPRSVGRSPAAAALGALGALGASSGGIAQRRDTVDATLARGVSEARRADCRNAYAGMGLLAIPALALDTVRDAGCKW</sequence>
<evidence type="ECO:0000313" key="3">
    <source>
        <dbReference type="EMBL" id="KWA62748.1"/>
    </source>
</evidence>
<gene>
    <name evidence="3" type="ORF">WT44_14060</name>
</gene>
<feature type="region of interest" description="Disordered" evidence="1">
    <location>
        <begin position="71"/>
        <end position="114"/>
    </location>
</feature>
<evidence type="ECO:0000256" key="1">
    <source>
        <dbReference type="SAM" id="MobiDB-lite"/>
    </source>
</evidence>
<accession>A0A107T9C4</accession>
<keyword evidence="2" id="KW-0812">Transmembrane</keyword>
<feature type="transmembrane region" description="Helical" evidence="2">
    <location>
        <begin position="16"/>
        <end position="37"/>
    </location>
</feature>
<dbReference type="EMBL" id="LPHB01000040">
    <property type="protein sequence ID" value="KWA62748.1"/>
    <property type="molecule type" value="Genomic_DNA"/>
</dbReference>
<evidence type="ECO:0000256" key="2">
    <source>
        <dbReference type="SAM" id="Phobius"/>
    </source>
</evidence>